<organism evidence="1 2">
    <name type="scientific">Polaribacter irgensii 23-P</name>
    <dbReference type="NCBI Taxonomy" id="313594"/>
    <lineage>
        <taxon>Bacteria</taxon>
        <taxon>Pseudomonadati</taxon>
        <taxon>Bacteroidota</taxon>
        <taxon>Flavobacteriia</taxon>
        <taxon>Flavobacteriales</taxon>
        <taxon>Flavobacteriaceae</taxon>
    </lineage>
</organism>
<evidence type="ECO:0000313" key="1">
    <source>
        <dbReference type="EMBL" id="EAR13219.1"/>
    </source>
</evidence>
<name>A4BW78_9FLAO</name>
<keyword evidence="2" id="KW-1185">Reference proteome</keyword>
<dbReference type="STRING" id="313594.PI23P_01957"/>
<proteinExistence type="predicted"/>
<accession>A4BW78</accession>
<dbReference type="EMBL" id="AAOG01000001">
    <property type="protein sequence ID" value="EAR13219.1"/>
    <property type="molecule type" value="Genomic_DNA"/>
</dbReference>
<dbReference type="HOGENOM" id="CLU_3187150_0_0_10"/>
<dbReference type="AlphaFoldDB" id="A4BW78"/>
<comment type="caution">
    <text evidence="1">The sequence shown here is derived from an EMBL/GenBank/DDBJ whole genome shotgun (WGS) entry which is preliminary data.</text>
</comment>
<protein>
    <submittedName>
        <fullName evidence="1">Uncharacterized protein</fullName>
    </submittedName>
</protein>
<evidence type="ECO:0000313" key="2">
    <source>
        <dbReference type="Proteomes" id="UP000003053"/>
    </source>
</evidence>
<sequence>MHGLAASALQIRRSSMNGRVLLAPNLVDLSWIKCLKHQNYSRVYLL</sequence>
<reference evidence="1 2" key="1">
    <citation type="submission" date="2006-02" db="EMBL/GenBank/DDBJ databases">
        <authorList>
            <person name="Murray A."/>
            <person name="Staley J."/>
            <person name="Ferriera S."/>
            <person name="Johnson J."/>
            <person name="Kravitz S."/>
            <person name="Halpern A."/>
            <person name="Remington K."/>
            <person name="Beeson K."/>
            <person name="Tran B."/>
            <person name="Rogers Y.-H."/>
            <person name="Friedman R."/>
            <person name="Venter J.C."/>
        </authorList>
    </citation>
    <scope>NUCLEOTIDE SEQUENCE [LARGE SCALE GENOMIC DNA]</scope>
    <source>
        <strain evidence="1 2">23-P</strain>
    </source>
</reference>
<dbReference type="Proteomes" id="UP000003053">
    <property type="component" value="Unassembled WGS sequence"/>
</dbReference>
<gene>
    <name evidence="1" type="ORF">PI23P_01957</name>
</gene>